<dbReference type="AlphaFoldDB" id="A0A0K9YUP2"/>
<evidence type="ECO:0000256" key="5">
    <source>
        <dbReference type="ARBA" id="ARBA00022692"/>
    </source>
</evidence>
<dbReference type="Gene3D" id="1.25.40.600">
    <property type="match status" value="1"/>
</dbReference>
<dbReference type="Proteomes" id="UP000036834">
    <property type="component" value="Unassembled WGS sequence"/>
</dbReference>
<dbReference type="InterPro" id="IPR038523">
    <property type="entry name" value="AmiSUreI_transpt_sf"/>
</dbReference>
<evidence type="ECO:0000256" key="2">
    <source>
        <dbReference type="ARBA" id="ARBA00010068"/>
    </source>
</evidence>
<comment type="subcellular location">
    <subcellularLocation>
        <location evidence="1">Cell membrane</location>
        <topology evidence="1">Multi-pass membrane protein</topology>
    </subcellularLocation>
</comment>
<dbReference type="GO" id="GO:0005886">
    <property type="term" value="C:plasma membrane"/>
    <property type="evidence" value="ECO:0007669"/>
    <property type="project" value="UniProtKB-SubCell"/>
</dbReference>
<keyword evidence="6 8" id="KW-1133">Transmembrane helix</keyword>
<sequence>MSNVGLLYVGGVLFLNSIMLLGKVEGKSAGIFNLFVGVLQVITPLYLIMTANGDTAAILGASGIFLFGFTYLYVGITNLCNLDTTGVGWYSLWVAILAIGFSLVNFITFGDVKFGIIWLMWAFLWTLFFILLGLKRDIGKYTGFVTLIQSWVTAAIPAFLSMTGLWNDIPSGLVWVITLLCVAAFVYLYFAAKPVFRKEPTETVPA</sequence>
<evidence type="ECO:0000256" key="6">
    <source>
        <dbReference type="ARBA" id="ARBA00022989"/>
    </source>
</evidence>
<feature type="transmembrane region" description="Helical" evidence="8">
    <location>
        <begin position="31"/>
        <end position="49"/>
    </location>
</feature>
<dbReference type="EMBL" id="BJON01000016">
    <property type="protein sequence ID" value="GED70498.1"/>
    <property type="molecule type" value="Genomic_DNA"/>
</dbReference>
<comment type="similarity">
    <text evidence="2">Belongs to the AmiS/UreI family.</text>
</comment>
<evidence type="ECO:0000313" key="9">
    <source>
        <dbReference type="EMBL" id="GED70498.1"/>
    </source>
</evidence>
<accession>A0A0K9YUP2</accession>
<dbReference type="RefSeq" id="WP_049738408.1">
    <property type="nucleotide sequence ID" value="NZ_BJON01000016.1"/>
</dbReference>
<evidence type="ECO:0000313" key="12">
    <source>
        <dbReference type="Proteomes" id="UP000319578"/>
    </source>
</evidence>
<evidence type="ECO:0000256" key="8">
    <source>
        <dbReference type="SAM" id="Phobius"/>
    </source>
</evidence>
<reference evidence="11" key="1">
    <citation type="submission" date="2015-07" db="EMBL/GenBank/DDBJ databases">
        <title>Genome sequencing project for genomic taxonomy and phylogenomics of Bacillus-like bacteria.</title>
        <authorList>
            <person name="Liu B."/>
            <person name="Wang J."/>
            <person name="Zhu Y."/>
            <person name="Liu G."/>
            <person name="Chen Q."/>
            <person name="Chen Z."/>
            <person name="Lan J."/>
            <person name="Che J."/>
            <person name="Ge C."/>
            <person name="Shi H."/>
            <person name="Pan Z."/>
            <person name="Liu X."/>
        </authorList>
    </citation>
    <scope>NUCLEOTIDE SEQUENCE [LARGE SCALE GENOMIC DNA]</scope>
    <source>
        <strain evidence="11">DSM 9887</strain>
    </source>
</reference>
<evidence type="ECO:0000256" key="1">
    <source>
        <dbReference type="ARBA" id="ARBA00004651"/>
    </source>
</evidence>
<evidence type="ECO:0000313" key="10">
    <source>
        <dbReference type="EMBL" id="KNB72357.1"/>
    </source>
</evidence>
<evidence type="ECO:0000256" key="7">
    <source>
        <dbReference type="ARBA" id="ARBA00023136"/>
    </source>
</evidence>
<protein>
    <submittedName>
        <fullName evidence="9 10">Transporter</fullName>
    </submittedName>
</protein>
<dbReference type="OrthoDB" id="6636366at2"/>
<gene>
    <name evidence="10" type="ORF">ADS79_10740</name>
    <name evidence="9" type="ORF">BRE01_42000</name>
</gene>
<dbReference type="InterPro" id="IPR003211">
    <property type="entry name" value="AmiSUreI_transpt"/>
</dbReference>
<feature type="transmembrane region" description="Helical" evidence="8">
    <location>
        <begin position="87"/>
        <end position="109"/>
    </location>
</feature>
<evidence type="ECO:0000256" key="3">
    <source>
        <dbReference type="ARBA" id="ARBA00022448"/>
    </source>
</evidence>
<keyword evidence="5 8" id="KW-0812">Transmembrane</keyword>
<reference evidence="10" key="2">
    <citation type="submission" date="2015-07" db="EMBL/GenBank/DDBJ databases">
        <title>MeaNS - Measles Nucleotide Surveillance Program.</title>
        <authorList>
            <person name="Tran T."/>
            <person name="Druce J."/>
        </authorList>
    </citation>
    <scope>NUCLEOTIDE SEQUENCE</scope>
    <source>
        <strain evidence="10">DSM 9887</strain>
    </source>
</reference>
<evidence type="ECO:0000256" key="4">
    <source>
        <dbReference type="ARBA" id="ARBA00022475"/>
    </source>
</evidence>
<dbReference type="CDD" id="cd13429">
    <property type="entry name" value="UreI_AmiS_like_2"/>
    <property type="match status" value="1"/>
</dbReference>
<feature type="transmembrane region" description="Helical" evidence="8">
    <location>
        <begin position="115"/>
        <end position="134"/>
    </location>
</feature>
<evidence type="ECO:0000313" key="11">
    <source>
        <dbReference type="Proteomes" id="UP000036834"/>
    </source>
</evidence>
<keyword evidence="3" id="KW-0813">Transport</keyword>
<dbReference type="PATRIC" id="fig|54915.3.peg.1100"/>
<feature type="transmembrane region" description="Helical" evidence="8">
    <location>
        <begin position="55"/>
        <end position="75"/>
    </location>
</feature>
<dbReference type="STRING" id="54915.ADS79_10740"/>
<reference evidence="9 12" key="3">
    <citation type="submission" date="2019-06" db="EMBL/GenBank/DDBJ databases">
        <title>Whole genome shotgun sequence of Brevibacillus reuszeri NBRC 15719.</title>
        <authorList>
            <person name="Hosoyama A."/>
            <person name="Uohara A."/>
            <person name="Ohji S."/>
            <person name="Ichikawa N."/>
        </authorList>
    </citation>
    <scope>NUCLEOTIDE SEQUENCE [LARGE SCALE GENOMIC DNA]</scope>
    <source>
        <strain evidence="9 12">NBRC 15719</strain>
    </source>
</reference>
<dbReference type="Pfam" id="PF02293">
    <property type="entry name" value="AmiS_UreI"/>
    <property type="match status" value="1"/>
</dbReference>
<proteinExistence type="inferred from homology"/>
<comment type="caution">
    <text evidence="10">The sequence shown here is derived from an EMBL/GenBank/DDBJ whole genome shotgun (WGS) entry which is preliminary data.</text>
</comment>
<feature type="transmembrane region" description="Helical" evidence="8">
    <location>
        <begin position="6"/>
        <end position="24"/>
    </location>
</feature>
<keyword evidence="4" id="KW-1003">Cell membrane</keyword>
<feature type="transmembrane region" description="Helical" evidence="8">
    <location>
        <begin position="141"/>
        <end position="160"/>
    </location>
</feature>
<dbReference type="Proteomes" id="UP000319578">
    <property type="component" value="Unassembled WGS sequence"/>
</dbReference>
<organism evidence="10 11">
    <name type="scientific">Brevibacillus reuszeri</name>
    <dbReference type="NCBI Taxonomy" id="54915"/>
    <lineage>
        <taxon>Bacteria</taxon>
        <taxon>Bacillati</taxon>
        <taxon>Bacillota</taxon>
        <taxon>Bacilli</taxon>
        <taxon>Bacillales</taxon>
        <taxon>Paenibacillaceae</taxon>
        <taxon>Brevibacillus</taxon>
    </lineage>
</organism>
<keyword evidence="7 8" id="KW-0472">Membrane</keyword>
<feature type="transmembrane region" description="Helical" evidence="8">
    <location>
        <begin position="172"/>
        <end position="190"/>
    </location>
</feature>
<dbReference type="EMBL" id="LGIQ01000007">
    <property type="protein sequence ID" value="KNB72357.1"/>
    <property type="molecule type" value="Genomic_DNA"/>
</dbReference>
<name>A0A0K9YUP2_9BACL</name>
<keyword evidence="12" id="KW-1185">Reference proteome</keyword>